<feature type="domain" description="Beta-lactamase-related" evidence="2">
    <location>
        <begin position="93"/>
        <end position="364"/>
    </location>
</feature>
<feature type="transmembrane region" description="Helical" evidence="1">
    <location>
        <begin position="7"/>
        <end position="25"/>
    </location>
</feature>
<gene>
    <name evidence="3" type="ORF">XM53_08220</name>
</gene>
<evidence type="ECO:0000256" key="1">
    <source>
        <dbReference type="SAM" id="Phobius"/>
    </source>
</evidence>
<keyword evidence="1" id="KW-0472">Membrane</keyword>
<dbReference type="STRING" id="1641875.XM53_08220"/>
<dbReference type="PATRIC" id="fig|1641875.4.peg.4044"/>
<organism evidence="3 4">
    <name type="scientific">Roseovarius atlanticus</name>
    <dbReference type="NCBI Taxonomy" id="1641875"/>
    <lineage>
        <taxon>Bacteria</taxon>
        <taxon>Pseudomonadati</taxon>
        <taxon>Pseudomonadota</taxon>
        <taxon>Alphaproteobacteria</taxon>
        <taxon>Rhodobacterales</taxon>
        <taxon>Roseobacteraceae</taxon>
        <taxon>Roseovarius</taxon>
    </lineage>
</organism>
<dbReference type="Pfam" id="PF00144">
    <property type="entry name" value="Beta-lactamase"/>
    <property type="match status" value="1"/>
</dbReference>
<sequence length="387" mass="42299">MRGILKWALRIVAVLAIVAIAIGVWKREEIARLMAVNTLFEAEHIVENFSNMDRAFLHTPVPRGDAPVMPLPQGDAMTLPQGTQDWIEDRAVTSLLVLHQGQIVHESYHLGTGPDDRRISWSVAKSFLSALMGVVVDEGQIASLDDPVTRYAPLLSGSAYDGATIRNVLQMTSGVRFDEDYLDYDSDINRMGRVLALGGTMDGFAAGLDARDTPPGERWQYVSIDTHVLGMIIRGATGRDIPSLMSEKIIAPLGLESDPYYITDGEGVAFVLGGLNLTTRDYARFGLMIEQNGQLGGQQVVPAGWISASTQPSAPTEPGRIGYGYQWWIPQGAEPGQFMARGIYGQYIYIDQGRDVVIVTTAADRAFREPGVNDANIAMFRQIAEAL</sequence>
<dbReference type="InterPro" id="IPR050789">
    <property type="entry name" value="Diverse_Enzym_Activities"/>
</dbReference>
<keyword evidence="1" id="KW-0812">Transmembrane</keyword>
<comment type="caution">
    <text evidence="3">The sequence shown here is derived from an EMBL/GenBank/DDBJ whole genome shotgun (WGS) entry which is preliminary data.</text>
</comment>
<dbReference type="PANTHER" id="PTHR43283:SF14">
    <property type="entry name" value="BLL8153 PROTEIN"/>
    <property type="match status" value="1"/>
</dbReference>
<dbReference type="AlphaFoldDB" id="A0A0T5NX88"/>
<dbReference type="InterPro" id="IPR001466">
    <property type="entry name" value="Beta-lactam-related"/>
</dbReference>
<evidence type="ECO:0000259" key="2">
    <source>
        <dbReference type="Pfam" id="PF00144"/>
    </source>
</evidence>
<dbReference type="SUPFAM" id="SSF56601">
    <property type="entry name" value="beta-lactamase/transpeptidase-like"/>
    <property type="match status" value="1"/>
</dbReference>
<dbReference type="Proteomes" id="UP000051295">
    <property type="component" value="Unassembled WGS sequence"/>
</dbReference>
<protein>
    <submittedName>
        <fullName evidence="3">6-aminohexanoate hydrolase</fullName>
    </submittedName>
</protein>
<dbReference type="Gene3D" id="3.40.710.10">
    <property type="entry name" value="DD-peptidase/beta-lactamase superfamily"/>
    <property type="match status" value="1"/>
</dbReference>
<keyword evidence="4" id="KW-1185">Reference proteome</keyword>
<dbReference type="InterPro" id="IPR012338">
    <property type="entry name" value="Beta-lactam/transpept-like"/>
</dbReference>
<proteinExistence type="predicted"/>
<reference evidence="3 4" key="1">
    <citation type="submission" date="2015-04" db="EMBL/GenBank/DDBJ databases">
        <title>The draft genome sequence of Roseovarius sp.R12b.</title>
        <authorList>
            <person name="Li G."/>
            <person name="Lai Q."/>
            <person name="Shao Z."/>
            <person name="Yan P."/>
        </authorList>
    </citation>
    <scope>NUCLEOTIDE SEQUENCE [LARGE SCALE GENOMIC DNA]</scope>
    <source>
        <strain evidence="3 4">R12B</strain>
    </source>
</reference>
<dbReference type="OrthoDB" id="9814204at2"/>
<evidence type="ECO:0000313" key="4">
    <source>
        <dbReference type="Proteomes" id="UP000051295"/>
    </source>
</evidence>
<dbReference type="EMBL" id="LAXJ01000007">
    <property type="protein sequence ID" value="KRS13247.1"/>
    <property type="molecule type" value="Genomic_DNA"/>
</dbReference>
<accession>A0A0T5NX88</accession>
<dbReference type="PANTHER" id="PTHR43283">
    <property type="entry name" value="BETA-LACTAMASE-RELATED"/>
    <property type="match status" value="1"/>
</dbReference>
<name>A0A0T5NX88_9RHOB</name>
<evidence type="ECO:0000313" key="3">
    <source>
        <dbReference type="EMBL" id="KRS13247.1"/>
    </source>
</evidence>
<keyword evidence="1" id="KW-1133">Transmembrane helix</keyword>
<dbReference type="GO" id="GO:0016787">
    <property type="term" value="F:hydrolase activity"/>
    <property type="evidence" value="ECO:0007669"/>
    <property type="project" value="UniProtKB-KW"/>
</dbReference>
<dbReference type="RefSeq" id="WP_057792156.1">
    <property type="nucleotide sequence ID" value="NZ_LAXJ01000007.1"/>
</dbReference>
<keyword evidence="3" id="KW-0378">Hydrolase</keyword>